<dbReference type="EMBL" id="KN831945">
    <property type="protein sequence ID" value="KIO14038.1"/>
    <property type="molecule type" value="Genomic_DNA"/>
</dbReference>
<dbReference type="Proteomes" id="UP000054217">
    <property type="component" value="Unassembled WGS sequence"/>
</dbReference>
<organism evidence="2 3">
    <name type="scientific">Pisolithus tinctorius Marx 270</name>
    <dbReference type="NCBI Taxonomy" id="870435"/>
    <lineage>
        <taxon>Eukaryota</taxon>
        <taxon>Fungi</taxon>
        <taxon>Dikarya</taxon>
        <taxon>Basidiomycota</taxon>
        <taxon>Agaricomycotina</taxon>
        <taxon>Agaricomycetes</taxon>
        <taxon>Agaricomycetidae</taxon>
        <taxon>Boletales</taxon>
        <taxon>Sclerodermatineae</taxon>
        <taxon>Pisolithaceae</taxon>
        <taxon>Pisolithus</taxon>
    </lineage>
</organism>
<proteinExistence type="predicted"/>
<keyword evidence="3" id="KW-1185">Reference proteome</keyword>
<dbReference type="STRING" id="870435.A0A0C3JY19"/>
<reference evidence="2 3" key="1">
    <citation type="submission" date="2014-04" db="EMBL/GenBank/DDBJ databases">
        <authorList>
            <consortium name="DOE Joint Genome Institute"/>
            <person name="Kuo A."/>
            <person name="Kohler A."/>
            <person name="Costa M.D."/>
            <person name="Nagy L.G."/>
            <person name="Floudas D."/>
            <person name="Copeland A."/>
            <person name="Barry K.W."/>
            <person name="Cichocki N."/>
            <person name="Veneault-Fourrey C."/>
            <person name="LaButti K."/>
            <person name="Lindquist E.A."/>
            <person name="Lipzen A."/>
            <person name="Lundell T."/>
            <person name="Morin E."/>
            <person name="Murat C."/>
            <person name="Sun H."/>
            <person name="Tunlid A."/>
            <person name="Henrissat B."/>
            <person name="Grigoriev I.V."/>
            <person name="Hibbett D.S."/>
            <person name="Martin F."/>
            <person name="Nordberg H.P."/>
            <person name="Cantor M.N."/>
            <person name="Hua S.X."/>
        </authorList>
    </citation>
    <scope>NUCLEOTIDE SEQUENCE [LARGE SCALE GENOMIC DNA]</scope>
    <source>
        <strain evidence="2 3">Marx 270</strain>
    </source>
</reference>
<dbReference type="InParanoid" id="A0A0C3JY19"/>
<dbReference type="AlphaFoldDB" id="A0A0C3JY19"/>
<accession>A0A0C3JY19</accession>
<evidence type="ECO:0000313" key="3">
    <source>
        <dbReference type="Proteomes" id="UP000054217"/>
    </source>
</evidence>
<feature type="region of interest" description="Disordered" evidence="1">
    <location>
        <begin position="46"/>
        <end position="85"/>
    </location>
</feature>
<dbReference type="HOGENOM" id="CLU_1062147_0_0_1"/>
<evidence type="ECO:0000256" key="1">
    <source>
        <dbReference type="SAM" id="MobiDB-lite"/>
    </source>
</evidence>
<protein>
    <submittedName>
        <fullName evidence="2">Uncharacterized protein</fullName>
    </submittedName>
</protein>
<sequence length="262" mass="30042">MSSSGKPPGITSFGVNVDFRDVECQRQLARSTENDNEVLVNFIQTRGPTVQDDENKPENNFPDLESVSDDDEYDTSDGVTTDGEGPNDGIMIYAYSNRICYPGDDLDSLRTYMDTRFLVYDLKDSRHMIVESERDVLSPEDRVLIETHLLADPTFWIDCWYWIKKGQSLGLTATEIQNLERDRKWASTSMGYPVEERIVTKLQDHALQILERGNVDRFECDKKDVATFLISDYHLGIWLELPSSKTAIPDFDVVHWHTKGVF</sequence>
<feature type="compositionally biased region" description="Acidic residues" evidence="1">
    <location>
        <begin position="66"/>
        <end position="75"/>
    </location>
</feature>
<evidence type="ECO:0000313" key="2">
    <source>
        <dbReference type="EMBL" id="KIO14038.1"/>
    </source>
</evidence>
<gene>
    <name evidence="2" type="ORF">M404DRAFT_18300</name>
</gene>
<reference evidence="3" key="2">
    <citation type="submission" date="2015-01" db="EMBL/GenBank/DDBJ databases">
        <title>Evolutionary Origins and Diversification of the Mycorrhizal Mutualists.</title>
        <authorList>
            <consortium name="DOE Joint Genome Institute"/>
            <consortium name="Mycorrhizal Genomics Consortium"/>
            <person name="Kohler A."/>
            <person name="Kuo A."/>
            <person name="Nagy L.G."/>
            <person name="Floudas D."/>
            <person name="Copeland A."/>
            <person name="Barry K.W."/>
            <person name="Cichocki N."/>
            <person name="Veneault-Fourrey C."/>
            <person name="LaButti K."/>
            <person name="Lindquist E.A."/>
            <person name="Lipzen A."/>
            <person name="Lundell T."/>
            <person name="Morin E."/>
            <person name="Murat C."/>
            <person name="Riley R."/>
            <person name="Ohm R."/>
            <person name="Sun H."/>
            <person name="Tunlid A."/>
            <person name="Henrissat B."/>
            <person name="Grigoriev I.V."/>
            <person name="Hibbett D.S."/>
            <person name="Martin F."/>
        </authorList>
    </citation>
    <scope>NUCLEOTIDE SEQUENCE [LARGE SCALE GENOMIC DNA]</scope>
    <source>
        <strain evidence="3">Marx 270</strain>
    </source>
</reference>
<name>A0A0C3JY19_PISTI</name>
<dbReference type="OrthoDB" id="2670023at2759"/>